<protein>
    <submittedName>
        <fullName evidence="1">Uncharacterized protein</fullName>
    </submittedName>
</protein>
<dbReference type="GeneID" id="64626108"/>
<dbReference type="RefSeq" id="XP_041185335.1">
    <property type="nucleotide sequence ID" value="XM_041332091.1"/>
</dbReference>
<dbReference type="OrthoDB" id="2688098at2759"/>
<organism evidence="1 2">
    <name type="scientific">Suillus subaureus</name>
    <dbReference type="NCBI Taxonomy" id="48587"/>
    <lineage>
        <taxon>Eukaryota</taxon>
        <taxon>Fungi</taxon>
        <taxon>Dikarya</taxon>
        <taxon>Basidiomycota</taxon>
        <taxon>Agaricomycotina</taxon>
        <taxon>Agaricomycetes</taxon>
        <taxon>Agaricomycetidae</taxon>
        <taxon>Boletales</taxon>
        <taxon>Suillineae</taxon>
        <taxon>Suillaceae</taxon>
        <taxon>Suillus</taxon>
    </lineage>
</organism>
<evidence type="ECO:0000313" key="2">
    <source>
        <dbReference type="Proteomes" id="UP000807769"/>
    </source>
</evidence>
<accession>A0A9P7AXA4</accession>
<name>A0A9P7AXA4_9AGAM</name>
<proteinExistence type="predicted"/>
<sequence>MIPLTDITHGVELIPVYNTLLPKEVNLSNSMEIFDGYFLNNFTDKELYHTLAVAFGVY</sequence>
<dbReference type="EMBL" id="JABBWG010000271">
    <property type="protein sequence ID" value="KAG1796196.1"/>
    <property type="molecule type" value="Genomic_DNA"/>
</dbReference>
<keyword evidence="2" id="KW-1185">Reference proteome</keyword>
<dbReference type="Proteomes" id="UP000807769">
    <property type="component" value="Unassembled WGS sequence"/>
</dbReference>
<reference evidence="1" key="1">
    <citation type="journal article" date="2020" name="New Phytol.">
        <title>Comparative genomics reveals dynamic genome evolution in host specialist ectomycorrhizal fungi.</title>
        <authorList>
            <person name="Lofgren L.A."/>
            <person name="Nguyen N.H."/>
            <person name="Vilgalys R."/>
            <person name="Ruytinx J."/>
            <person name="Liao H.L."/>
            <person name="Branco S."/>
            <person name="Kuo A."/>
            <person name="LaButti K."/>
            <person name="Lipzen A."/>
            <person name="Andreopoulos W."/>
            <person name="Pangilinan J."/>
            <person name="Riley R."/>
            <person name="Hundley H."/>
            <person name="Na H."/>
            <person name="Barry K."/>
            <person name="Grigoriev I.V."/>
            <person name="Stajich J.E."/>
            <person name="Kennedy P.G."/>
        </authorList>
    </citation>
    <scope>NUCLEOTIDE SEQUENCE</scope>
    <source>
        <strain evidence="1">MN1</strain>
    </source>
</reference>
<comment type="caution">
    <text evidence="1">The sequence shown here is derived from an EMBL/GenBank/DDBJ whole genome shotgun (WGS) entry which is preliminary data.</text>
</comment>
<gene>
    <name evidence="1" type="ORF">BJ212DRAFT_1290626</name>
</gene>
<evidence type="ECO:0000313" key="1">
    <source>
        <dbReference type="EMBL" id="KAG1796196.1"/>
    </source>
</evidence>
<dbReference type="AlphaFoldDB" id="A0A9P7AXA4"/>